<organism evidence="11 12">
    <name type="scientific">Streptomyces mesophilus</name>
    <dbReference type="NCBI Taxonomy" id="1775132"/>
    <lineage>
        <taxon>Bacteria</taxon>
        <taxon>Bacillati</taxon>
        <taxon>Actinomycetota</taxon>
        <taxon>Actinomycetes</taxon>
        <taxon>Kitasatosporales</taxon>
        <taxon>Streptomycetaceae</taxon>
        <taxon>Streptomyces</taxon>
    </lineage>
</organism>
<comment type="subunit">
    <text evidence="3">Homodimer.</text>
</comment>
<feature type="signal peptide" evidence="9">
    <location>
        <begin position="1"/>
        <end position="27"/>
    </location>
</feature>
<evidence type="ECO:0000256" key="7">
    <source>
        <dbReference type="ARBA" id="ARBA00023157"/>
    </source>
</evidence>
<gene>
    <name evidence="11" type="ORF">G6045_04555</name>
</gene>
<sequence>MKTASKGLFAAVAAGALLVGGAGGASAATGADHDTERRATARALPGNWMYLGVMEGDGAFGDLQGRLLRCPPGKGNGHPNAGAACRALTKAKGEIGSIKPQNVACPMIYKPVTAVAYGMWDGTRRIYAKSFSNDCVMGAATGKVFQLAE</sequence>
<comment type="subcellular location">
    <subcellularLocation>
        <location evidence="1">Secreted</location>
    </subcellularLocation>
</comment>
<keyword evidence="11" id="KW-0378">Hydrolase</keyword>
<keyword evidence="6 8" id="KW-0722">Serine protease inhibitor</keyword>
<dbReference type="GO" id="GO:0006508">
    <property type="term" value="P:proteolysis"/>
    <property type="evidence" value="ECO:0007669"/>
    <property type="project" value="UniProtKB-KW"/>
</dbReference>
<keyword evidence="4" id="KW-0964">Secreted</keyword>
<comment type="caution">
    <text evidence="11">The sequence shown here is derived from an EMBL/GenBank/DDBJ whole genome shotgun (WGS) entry which is preliminary data.</text>
</comment>
<keyword evidence="11" id="KW-0645">Protease</keyword>
<dbReference type="GO" id="GO:0005576">
    <property type="term" value="C:extracellular region"/>
    <property type="evidence" value="ECO:0007669"/>
    <property type="project" value="UniProtKB-SubCell"/>
</dbReference>
<evidence type="ECO:0000256" key="1">
    <source>
        <dbReference type="ARBA" id="ARBA00004613"/>
    </source>
</evidence>
<dbReference type="GO" id="GO:0008233">
    <property type="term" value="F:peptidase activity"/>
    <property type="evidence" value="ECO:0007669"/>
    <property type="project" value="UniProtKB-KW"/>
</dbReference>
<proteinExistence type="inferred from homology"/>
<keyword evidence="12" id="KW-1185">Reference proteome</keyword>
<accession>A0A6G4XE83</accession>
<evidence type="ECO:0000256" key="5">
    <source>
        <dbReference type="ARBA" id="ARBA00022690"/>
    </source>
</evidence>
<evidence type="ECO:0000313" key="12">
    <source>
        <dbReference type="Proteomes" id="UP000481109"/>
    </source>
</evidence>
<protein>
    <submittedName>
        <fullName evidence="11">Serine protease</fullName>
    </submittedName>
</protein>
<keyword evidence="9" id="KW-0732">Signal</keyword>
<dbReference type="PRINTS" id="PR00294">
    <property type="entry name" value="SSBTLNINHBTR"/>
</dbReference>
<dbReference type="InterPro" id="IPR000691">
    <property type="entry name" value="Prot_inh_I16_SSI"/>
</dbReference>
<keyword evidence="5 8" id="KW-0646">Protease inhibitor</keyword>
<evidence type="ECO:0000256" key="6">
    <source>
        <dbReference type="ARBA" id="ARBA00022900"/>
    </source>
</evidence>
<dbReference type="InterPro" id="IPR036819">
    <property type="entry name" value="Subtilisin_inhibitor-like_sf"/>
</dbReference>
<comment type="similarity">
    <text evidence="2 8">Belongs to the protease inhibitor I16 (SSI) family.</text>
</comment>
<evidence type="ECO:0000256" key="2">
    <source>
        <dbReference type="ARBA" id="ARBA00010472"/>
    </source>
</evidence>
<dbReference type="GO" id="GO:0004867">
    <property type="term" value="F:serine-type endopeptidase inhibitor activity"/>
    <property type="evidence" value="ECO:0007669"/>
    <property type="project" value="UniProtKB-KW"/>
</dbReference>
<name>A0A6G4XE83_9ACTN</name>
<keyword evidence="7" id="KW-1015">Disulfide bond</keyword>
<evidence type="ECO:0000256" key="8">
    <source>
        <dbReference type="RuleBase" id="RU003471"/>
    </source>
</evidence>
<dbReference type="SUPFAM" id="SSF55399">
    <property type="entry name" value="Subtilisin inhibitor"/>
    <property type="match status" value="1"/>
</dbReference>
<dbReference type="Gene3D" id="3.30.350.10">
    <property type="entry name" value="Subtilisin inhibitor-like"/>
    <property type="match status" value="1"/>
</dbReference>
<feature type="domain" description="Subtilisin inhibitor" evidence="10">
    <location>
        <begin position="51"/>
        <end position="133"/>
    </location>
</feature>
<evidence type="ECO:0000313" key="11">
    <source>
        <dbReference type="EMBL" id="NGO74961.1"/>
    </source>
</evidence>
<dbReference type="AlphaFoldDB" id="A0A6G4XE83"/>
<evidence type="ECO:0000259" key="10">
    <source>
        <dbReference type="Pfam" id="PF00720"/>
    </source>
</evidence>
<evidence type="ECO:0000256" key="4">
    <source>
        <dbReference type="ARBA" id="ARBA00022525"/>
    </source>
</evidence>
<evidence type="ECO:0000256" key="3">
    <source>
        <dbReference type="ARBA" id="ARBA00011738"/>
    </source>
</evidence>
<dbReference type="InterPro" id="IPR023549">
    <property type="entry name" value="Subtilisin_inhibitor"/>
</dbReference>
<dbReference type="EMBL" id="JAAKZW010000007">
    <property type="protein sequence ID" value="NGO74961.1"/>
    <property type="molecule type" value="Genomic_DNA"/>
</dbReference>
<feature type="chain" id="PRO_5026243728" evidence="9">
    <location>
        <begin position="28"/>
        <end position="149"/>
    </location>
</feature>
<dbReference type="Pfam" id="PF00720">
    <property type="entry name" value="SSI"/>
    <property type="match status" value="1"/>
</dbReference>
<reference evidence="11 12" key="1">
    <citation type="submission" date="2020-02" db="EMBL/GenBank/DDBJ databases">
        <title>Whole-genome analyses of novel actinobacteria.</title>
        <authorList>
            <person name="Sahin N."/>
            <person name="Tokatli A."/>
        </authorList>
    </citation>
    <scope>NUCLEOTIDE SEQUENCE [LARGE SCALE GENOMIC DNA]</scope>
    <source>
        <strain evidence="11 12">YC504</strain>
    </source>
</reference>
<dbReference type="Proteomes" id="UP000481109">
    <property type="component" value="Unassembled WGS sequence"/>
</dbReference>
<evidence type="ECO:0000256" key="9">
    <source>
        <dbReference type="SAM" id="SignalP"/>
    </source>
</evidence>